<sequence>MFLRGIKLFKMYCKWKPSYISCHVSPLQRTMSTYNKNNHMVWIDMEMTGLDIEKCHILEITCLITDSNLKIISDQLNIVINQPDSILNTMGDWCKEHHEKSKLIDDVRNSKISLKDAEESVLKFLKSYVPKGKCPLVGNSVYMDRLFLLKYMPLVHDYLHYRIIDVSTIKELARRWNLQIYHSAPPKTCQHRATADILESIKELEHYKNCIFTPDNS</sequence>
<evidence type="ECO:0000256" key="2">
    <source>
        <dbReference type="ARBA" id="ARBA00022722"/>
    </source>
</evidence>
<evidence type="ECO:0000313" key="7">
    <source>
        <dbReference type="RefSeq" id="XP_015187563.1"/>
    </source>
</evidence>
<dbReference type="RefSeq" id="XP_015187563.1">
    <property type="nucleotide sequence ID" value="XM_015332077.1"/>
</dbReference>
<name>A0ABM1J525_POLDO</name>
<comment type="similarity">
    <text evidence="1">Belongs to the oligoribonuclease family.</text>
</comment>
<dbReference type="PANTHER" id="PTHR11046:SF0">
    <property type="entry name" value="OLIGORIBONUCLEASE, MITOCHONDRIAL"/>
    <property type="match status" value="1"/>
</dbReference>
<proteinExistence type="inferred from homology"/>
<keyword evidence="3" id="KW-0378">Hydrolase</keyword>
<protein>
    <submittedName>
        <fullName evidence="7">Probable oligoribonuclease isoform X1</fullName>
    </submittedName>
</protein>
<keyword evidence="4" id="KW-0269">Exonuclease</keyword>
<dbReference type="PANTHER" id="PTHR11046">
    <property type="entry name" value="OLIGORIBONUCLEASE, MITOCHONDRIAL"/>
    <property type="match status" value="1"/>
</dbReference>
<dbReference type="InterPro" id="IPR036397">
    <property type="entry name" value="RNaseH_sf"/>
</dbReference>
<keyword evidence="6" id="KW-1185">Reference proteome</keyword>
<dbReference type="SMART" id="SM00479">
    <property type="entry name" value="EXOIII"/>
    <property type="match status" value="1"/>
</dbReference>
<evidence type="ECO:0000313" key="6">
    <source>
        <dbReference type="Proteomes" id="UP000694924"/>
    </source>
</evidence>
<organism evidence="6 7">
    <name type="scientific">Polistes dominula</name>
    <name type="common">European paper wasp</name>
    <name type="synonym">Vespa dominula</name>
    <dbReference type="NCBI Taxonomy" id="743375"/>
    <lineage>
        <taxon>Eukaryota</taxon>
        <taxon>Metazoa</taxon>
        <taxon>Ecdysozoa</taxon>
        <taxon>Arthropoda</taxon>
        <taxon>Hexapoda</taxon>
        <taxon>Insecta</taxon>
        <taxon>Pterygota</taxon>
        <taxon>Neoptera</taxon>
        <taxon>Endopterygota</taxon>
        <taxon>Hymenoptera</taxon>
        <taxon>Apocrita</taxon>
        <taxon>Aculeata</taxon>
        <taxon>Vespoidea</taxon>
        <taxon>Vespidae</taxon>
        <taxon>Polistinae</taxon>
        <taxon>Polistini</taxon>
        <taxon>Polistes</taxon>
    </lineage>
</organism>
<dbReference type="Gene3D" id="3.30.420.10">
    <property type="entry name" value="Ribonuclease H-like superfamily/Ribonuclease H"/>
    <property type="match status" value="1"/>
</dbReference>
<dbReference type="SUPFAM" id="SSF53098">
    <property type="entry name" value="Ribonuclease H-like"/>
    <property type="match status" value="1"/>
</dbReference>
<dbReference type="GeneID" id="107072289"/>
<dbReference type="InterPro" id="IPR012337">
    <property type="entry name" value="RNaseH-like_sf"/>
</dbReference>
<evidence type="ECO:0000256" key="1">
    <source>
        <dbReference type="ARBA" id="ARBA00009921"/>
    </source>
</evidence>
<dbReference type="NCBIfam" id="NF003765">
    <property type="entry name" value="PRK05359.1"/>
    <property type="match status" value="1"/>
</dbReference>
<keyword evidence="2" id="KW-0540">Nuclease</keyword>
<evidence type="ECO:0000259" key="5">
    <source>
        <dbReference type="SMART" id="SM00479"/>
    </source>
</evidence>
<feature type="domain" description="Exonuclease" evidence="5">
    <location>
        <begin position="39"/>
        <end position="213"/>
    </location>
</feature>
<gene>
    <name evidence="7" type="primary">LOC107072289</name>
</gene>
<dbReference type="CDD" id="cd06135">
    <property type="entry name" value="Orn"/>
    <property type="match status" value="1"/>
</dbReference>
<evidence type="ECO:0000256" key="3">
    <source>
        <dbReference type="ARBA" id="ARBA00022801"/>
    </source>
</evidence>
<dbReference type="Pfam" id="PF00929">
    <property type="entry name" value="RNase_T"/>
    <property type="match status" value="1"/>
</dbReference>
<reference evidence="7" key="1">
    <citation type="submission" date="2025-08" db="UniProtKB">
        <authorList>
            <consortium name="RefSeq"/>
        </authorList>
    </citation>
    <scope>IDENTIFICATION</scope>
    <source>
        <tissue evidence="7">Whole body</tissue>
    </source>
</reference>
<dbReference type="InterPro" id="IPR013520">
    <property type="entry name" value="Ribonucl_H"/>
</dbReference>
<evidence type="ECO:0000256" key="4">
    <source>
        <dbReference type="ARBA" id="ARBA00022839"/>
    </source>
</evidence>
<dbReference type="InterPro" id="IPR022894">
    <property type="entry name" value="Oligoribonuclease"/>
</dbReference>
<dbReference type="Proteomes" id="UP000694924">
    <property type="component" value="Unplaced"/>
</dbReference>
<accession>A0ABM1J525</accession>